<evidence type="ECO:0000313" key="2">
    <source>
        <dbReference type="Proteomes" id="UP001319080"/>
    </source>
</evidence>
<comment type="caution">
    <text evidence="1">The sequence shown here is derived from an EMBL/GenBank/DDBJ whole genome shotgun (WGS) entry which is preliminary data.</text>
</comment>
<accession>A0AAP2E4L1</accession>
<dbReference type="EMBL" id="JAHESE010000122">
    <property type="protein sequence ID" value="MBT1712525.1"/>
    <property type="molecule type" value="Genomic_DNA"/>
</dbReference>
<keyword evidence="2" id="KW-1185">Reference proteome</keyword>
<proteinExistence type="predicted"/>
<reference evidence="1 2" key="1">
    <citation type="submission" date="2021-05" db="EMBL/GenBank/DDBJ databases">
        <title>A Polyphasic approach of four new species of the genus Ohtaekwangia: Ohtaekwangia histidinii sp. nov., Ohtaekwangia cretensis sp. nov., Ohtaekwangia indiensis sp. nov., Ohtaekwangia reichenbachii sp. nov. from diverse environment.</title>
        <authorList>
            <person name="Octaviana S."/>
        </authorList>
    </citation>
    <scope>NUCLEOTIDE SEQUENCE [LARGE SCALE GENOMIC DNA]</scope>
    <source>
        <strain evidence="1 2">PWU5</strain>
    </source>
</reference>
<protein>
    <submittedName>
        <fullName evidence="1">Uncharacterized protein</fullName>
    </submittedName>
</protein>
<dbReference type="AlphaFoldDB" id="A0AAP2E4L1"/>
<sequence length="154" mass="16616">SGELAAAPCRAGLAVNTLVIDSTRLTISPGDVYYTSPSVGGDFHEYSVNLPLPYRILYIRLSSDQPVETGAYTITESTAAESPEPGYAYLSVLDENGTFYYSGQSEDKIYVTVNDGVPTFELCDVDMFHYATYSFNLSGRVGIAPVTEVPCGVN</sequence>
<dbReference type="RefSeq" id="WP_254088078.1">
    <property type="nucleotide sequence ID" value="NZ_JAHESE010000122.1"/>
</dbReference>
<name>A0AAP2E4L1_9BACT</name>
<feature type="non-terminal residue" evidence="1">
    <location>
        <position position="154"/>
    </location>
</feature>
<feature type="non-terminal residue" evidence="1">
    <location>
        <position position="1"/>
    </location>
</feature>
<evidence type="ECO:0000313" key="1">
    <source>
        <dbReference type="EMBL" id="MBT1712525.1"/>
    </source>
</evidence>
<dbReference type="Proteomes" id="UP001319080">
    <property type="component" value="Unassembled WGS sequence"/>
</dbReference>
<organism evidence="1 2">
    <name type="scientific">Dawidia cretensis</name>
    <dbReference type="NCBI Taxonomy" id="2782350"/>
    <lineage>
        <taxon>Bacteria</taxon>
        <taxon>Pseudomonadati</taxon>
        <taxon>Bacteroidota</taxon>
        <taxon>Cytophagia</taxon>
        <taxon>Cytophagales</taxon>
        <taxon>Chryseotaleaceae</taxon>
        <taxon>Dawidia</taxon>
    </lineage>
</organism>
<gene>
    <name evidence="1" type="ORF">KK062_30095</name>
</gene>